<accession>A0A5M3WEX8</accession>
<dbReference type="PANTHER" id="PTHR18964:SF149">
    <property type="entry name" value="BIFUNCTIONAL UDP-N-ACETYLGLUCOSAMINE 2-EPIMERASE_N-ACETYLMANNOSAMINE KINASE"/>
    <property type="match status" value="1"/>
</dbReference>
<evidence type="ECO:0000256" key="1">
    <source>
        <dbReference type="ARBA" id="ARBA00006479"/>
    </source>
</evidence>
<dbReference type="Gene3D" id="3.30.420.40">
    <property type="match status" value="2"/>
</dbReference>
<gene>
    <name evidence="2" type="ORF">Acor_69860</name>
</gene>
<dbReference type="AlphaFoldDB" id="A0A5M3WEX8"/>
<reference evidence="2 3" key="1">
    <citation type="submission" date="2019-10" db="EMBL/GenBank/DDBJ databases">
        <title>Whole genome shotgun sequence of Acrocarpospora corrugata NBRC 13972.</title>
        <authorList>
            <person name="Ichikawa N."/>
            <person name="Kimura A."/>
            <person name="Kitahashi Y."/>
            <person name="Komaki H."/>
            <person name="Oguchi A."/>
        </authorList>
    </citation>
    <scope>NUCLEOTIDE SEQUENCE [LARGE SCALE GENOMIC DNA]</scope>
    <source>
        <strain evidence="2 3">NBRC 13972</strain>
    </source>
</reference>
<dbReference type="EMBL" id="BLAD01000089">
    <property type="protein sequence ID" value="GES04918.1"/>
    <property type="molecule type" value="Genomic_DNA"/>
</dbReference>
<dbReference type="SUPFAM" id="SSF53067">
    <property type="entry name" value="Actin-like ATPase domain"/>
    <property type="match status" value="1"/>
</dbReference>
<dbReference type="InterPro" id="IPR043129">
    <property type="entry name" value="ATPase_NBD"/>
</dbReference>
<dbReference type="InterPro" id="IPR049874">
    <property type="entry name" value="ROK_cs"/>
</dbReference>
<evidence type="ECO:0000313" key="2">
    <source>
        <dbReference type="EMBL" id="GES04918.1"/>
    </source>
</evidence>
<proteinExistence type="inferred from homology"/>
<dbReference type="GO" id="GO:0016301">
    <property type="term" value="F:kinase activity"/>
    <property type="evidence" value="ECO:0007669"/>
    <property type="project" value="UniProtKB-KW"/>
</dbReference>
<organism evidence="2 3">
    <name type="scientific">Acrocarpospora corrugata</name>
    <dbReference type="NCBI Taxonomy" id="35763"/>
    <lineage>
        <taxon>Bacteria</taxon>
        <taxon>Bacillati</taxon>
        <taxon>Actinomycetota</taxon>
        <taxon>Actinomycetes</taxon>
        <taxon>Streptosporangiales</taxon>
        <taxon>Streptosporangiaceae</taxon>
        <taxon>Acrocarpospora</taxon>
    </lineage>
</organism>
<protein>
    <submittedName>
        <fullName evidence="2">Fructokinase</fullName>
    </submittedName>
</protein>
<comment type="caution">
    <text evidence="2">The sequence shown here is derived from an EMBL/GenBank/DDBJ whole genome shotgun (WGS) entry which is preliminary data.</text>
</comment>
<evidence type="ECO:0000313" key="3">
    <source>
        <dbReference type="Proteomes" id="UP000334990"/>
    </source>
</evidence>
<dbReference type="PROSITE" id="PS01125">
    <property type="entry name" value="ROK"/>
    <property type="match status" value="1"/>
</dbReference>
<keyword evidence="2" id="KW-0808">Transferase</keyword>
<comment type="similarity">
    <text evidence="1">Belongs to the ROK (NagC/XylR) family.</text>
</comment>
<name>A0A5M3WEX8_9ACTN</name>
<dbReference type="CDD" id="cd24067">
    <property type="entry name" value="ASKHA_NBD_ROK_BsFRK-like"/>
    <property type="match status" value="1"/>
</dbReference>
<dbReference type="Pfam" id="PF00480">
    <property type="entry name" value="ROK"/>
    <property type="match status" value="1"/>
</dbReference>
<dbReference type="Proteomes" id="UP000334990">
    <property type="component" value="Unassembled WGS sequence"/>
</dbReference>
<dbReference type="PANTHER" id="PTHR18964">
    <property type="entry name" value="ROK (REPRESSOR, ORF, KINASE) FAMILY"/>
    <property type="match status" value="1"/>
</dbReference>
<keyword evidence="2" id="KW-0418">Kinase</keyword>
<keyword evidence="3" id="KW-1185">Reference proteome</keyword>
<sequence length="282" mass="28839">MYGAVEAGGTKWVCALVDAEGTIVATEVVPTTTPDETIPAALAFFRRHPAPAAVGIATFGPVDLATGHLTATPKPGWSGADVVTPFRAGLGVPVALDTDVNGAAVGEWRHGAGRGLHTLAYMTVGTGIGVGVIAHGRPLHGRAHPEAGHMRVPHDTARDPFPGVCPFHGDCLEGLASGTSMRQRWGRPAPELGDGEPWELEAEYLALAVHNLASTLSPQAVIIGGGVGGRPGLLDLVRARAAELAGGYPLDTVIIPPALGNLSGVTGAAELARAALNEIENE</sequence>
<dbReference type="InterPro" id="IPR000600">
    <property type="entry name" value="ROK"/>
</dbReference>